<dbReference type="EMBL" id="KI894029">
    <property type="protein sequence ID" value="OBR86447.1"/>
    <property type="molecule type" value="Genomic_DNA"/>
</dbReference>
<feature type="compositionally biased region" description="Low complexity" evidence="1">
    <location>
        <begin position="75"/>
        <end position="86"/>
    </location>
</feature>
<dbReference type="GeneID" id="28966153"/>
<dbReference type="VEuPathDB" id="FungiDB:I303_02454"/>
<reference evidence="2" key="1">
    <citation type="submission" date="2013-07" db="EMBL/GenBank/DDBJ databases">
        <title>The Genome Sequence of Cryptococcus dejecticola CBS10117.</title>
        <authorList>
            <consortium name="The Broad Institute Genome Sequencing Platform"/>
            <person name="Cuomo C."/>
            <person name="Litvintseva A."/>
            <person name="Chen Y."/>
            <person name="Heitman J."/>
            <person name="Sun S."/>
            <person name="Springer D."/>
            <person name="Dromer F."/>
            <person name="Young S.K."/>
            <person name="Zeng Q."/>
            <person name="Gargeya S."/>
            <person name="Fitzgerald M."/>
            <person name="Abouelleil A."/>
            <person name="Alvarado L."/>
            <person name="Berlin A.M."/>
            <person name="Chapman S.B."/>
            <person name="Dewar J."/>
            <person name="Goldberg J."/>
            <person name="Griggs A."/>
            <person name="Gujja S."/>
            <person name="Hansen M."/>
            <person name="Howarth C."/>
            <person name="Imamovic A."/>
            <person name="Larimer J."/>
            <person name="McCowan C."/>
            <person name="Murphy C."/>
            <person name="Pearson M."/>
            <person name="Priest M."/>
            <person name="Roberts A."/>
            <person name="Saif S."/>
            <person name="Shea T."/>
            <person name="Sykes S."/>
            <person name="Wortman J."/>
            <person name="Nusbaum C."/>
            <person name="Birren B."/>
        </authorList>
    </citation>
    <scope>NUCLEOTIDE SEQUENCE [LARGE SCALE GENOMIC DNA]</scope>
    <source>
        <strain evidence="2">CBS 10117</strain>
    </source>
</reference>
<name>A0A1A6A8S0_9TREE</name>
<evidence type="ECO:0000313" key="2">
    <source>
        <dbReference type="EMBL" id="OBR86447.1"/>
    </source>
</evidence>
<evidence type="ECO:0000256" key="1">
    <source>
        <dbReference type="SAM" id="MobiDB-lite"/>
    </source>
</evidence>
<accession>A0A1A6A8S0</accession>
<feature type="compositionally biased region" description="Low complexity" evidence="1">
    <location>
        <begin position="46"/>
        <end position="55"/>
    </location>
</feature>
<proteinExistence type="predicted"/>
<feature type="compositionally biased region" description="Polar residues" evidence="1">
    <location>
        <begin position="18"/>
        <end position="45"/>
    </location>
</feature>
<gene>
    <name evidence="2" type="ORF">I303_02454</name>
    <name evidence="3" type="ORF">I303_102439</name>
</gene>
<evidence type="ECO:0000313" key="4">
    <source>
        <dbReference type="Proteomes" id="UP000078595"/>
    </source>
</evidence>
<reference evidence="3" key="2">
    <citation type="submission" date="2013-07" db="EMBL/GenBank/DDBJ databases">
        <authorList>
            <consortium name="The Broad Institute Genome Sequencing Platform"/>
            <person name="Cuomo C."/>
            <person name="Litvintseva A."/>
            <person name="Chen Y."/>
            <person name="Heitman J."/>
            <person name="Sun S."/>
            <person name="Springer D."/>
            <person name="Dromer F."/>
            <person name="Young S.K."/>
            <person name="Zeng Q."/>
            <person name="Gargeya S."/>
            <person name="Fitzgerald M."/>
            <person name="Abouelleil A."/>
            <person name="Alvarado L."/>
            <person name="Berlin A.M."/>
            <person name="Chapman S.B."/>
            <person name="Dewar J."/>
            <person name="Goldberg J."/>
            <person name="Griggs A."/>
            <person name="Gujja S."/>
            <person name="Hansen M."/>
            <person name="Howarth C."/>
            <person name="Imamovic A."/>
            <person name="Larimer J."/>
            <person name="McCowan C."/>
            <person name="Murphy C."/>
            <person name="Pearson M."/>
            <person name="Priest M."/>
            <person name="Roberts A."/>
            <person name="Saif S."/>
            <person name="Shea T."/>
            <person name="Sykes S."/>
            <person name="Wortman J."/>
            <person name="Nusbaum C."/>
            <person name="Birren B."/>
        </authorList>
    </citation>
    <scope>NUCLEOTIDE SEQUENCE</scope>
    <source>
        <strain evidence="3">CBS 10117</strain>
    </source>
</reference>
<dbReference type="RefSeq" id="XP_018264289.1">
    <property type="nucleotide sequence ID" value="XM_018405795.1"/>
</dbReference>
<reference evidence="3" key="3">
    <citation type="submission" date="2024-02" db="EMBL/GenBank/DDBJ databases">
        <title>Comparative genomics of Cryptococcus and Kwoniella reveals pathogenesis evolution and contrasting modes of karyotype evolution via chromosome fusion or intercentromeric recombination.</title>
        <authorList>
            <person name="Coelho M.A."/>
            <person name="David-Palma M."/>
            <person name="Shea T."/>
            <person name="Bowers K."/>
            <person name="McGinley-Smith S."/>
            <person name="Mohammad A.W."/>
            <person name="Gnirke A."/>
            <person name="Yurkov A.M."/>
            <person name="Nowrousian M."/>
            <person name="Sun S."/>
            <person name="Cuomo C.A."/>
            <person name="Heitman J."/>
        </authorList>
    </citation>
    <scope>NUCLEOTIDE SEQUENCE</scope>
    <source>
        <strain evidence="3">CBS 10117</strain>
    </source>
</reference>
<sequence length="182" mass="19845">MTEHSLQDSRRADYVTRSLNSLDSTADISGIQTNDSVSYPATNEQSSSPMSSNRKSSMRNEASEDSHSTPDGSKSDVLASSSQSASNDHQPTPSELDEEEVLSLIHLRYRIFNPDGSQREDASVQDAILFCCMLSQFSQPDHGDPDEDFSDNDEMSVIYEESSDDDNGSMEGVIMLSSGGSL</sequence>
<dbReference type="KEGG" id="kdj:28966153"/>
<keyword evidence="4" id="KW-1185">Reference proteome</keyword>
<protein>
    <submittedName>
        <fullName evidence="2">Uncharacterized protein</fullName>
    </submittedName>
</protein>
<dbReference type="EMBL" id="CP144532">
    <property type="protein sequence ID" value="WWC59877.1"/>
    <property type="molecule type" value="Genomic_DNA"/>
</dbReference>
<dbReference type="Proteomes" id="UP000078595">
    <property type="component" value="Chromosome 3"/>
</dbReference>
<feature type="region of interest" description="Disordered" evidence="1">
    <location>
        <begin position="160"/>
        <end position="182"/>
    </location>
</feature>
<organism evidence="2">
    <name type="scientific">Kwoniella dejecticola CBS 10117</name>
    <dbReference type="NCBI Taxonomy" id="1296121"/>
    <lineage>
        <taxon>Eukaryota</taxon>
        <taxon>Fungi</taxon>
        <taxon>Dikarya</taxon>
        <taxon>Basidiomycota</taxon>
        <taxon>Agaricomycotina</taxon>
        <taxon>Tremellomycetes</taxon>
        <taxon>Tremellales</taxon>
        <taxon>Cryptococcaceae</taxon>
        <taxon>Kwoniella</taxon>
    </lineage>
</organism>
<evidence type="ECO:0000313" key="3">
    <source>
        <dbReference type="EMBL" id="WWC59877.1"/>
    </source>
</evidence>
<dbReference type="AlphaFoldDB" id="A0A1A6A8S0"/>
<feature type="region of interest" description="Disordered" evidence="1">
    <location>
        <begin position="18"/>
        <end position="99"/>
    </location>
</feature>